<dbReference type="EMBL" id="VORU01000003">
    <property type="protein sequence ID" value="TXD69930.1"/>
    <property type="molecule type" value="Genomic_DNA"/>
</dbReference>
<evidence type="ECO:0000259" key="1">
    <source>
        <dbReference type="PROSITE" id="PS51459"/>
    </source>
</evidence>
<sequence length="304" mass="34808">MDVQVKFDKETVWLSLNQVSELFDKDKSVISRHIRNIFKEGELERNSVVAKNATTASDGKTYQIEFFNLDVIISVGYRVNSKKGTQFRIWATSQLKEHLIKGYTLNEKRLKQLQQTIQLVNRASKQISNTDEAQGLMEVLSDYSRALDILDDYDHQKLSKKVTDKDVTFSIDYIEAIKAIEQLRKKFGGSSLFGNEKDQSFKSSIAVIDQTFDGKDLYPSLEEKAANLLYLVVKNHSFTDGNKRIAAWLFVWYLAKNNFLYNEDGTKKIVNNTLVALTLMIAESNPAEKEMMISVVMNLMNSKE</sequence>
<proteinExistence type="predicted"/>
<accession>A0A5C6YRE9</accession>
<dbReference type="SUPFAM" id="SSF140931">
    <property type="entry name" value="Fic-like"/>
    <property type="match status" value="1"/>
</dbReference>
<organism evidence="2 3">
    <name type="scientific">Aequorivita lipolytica</name>
    <dbReference type="NCBI Taxonomy" id="153267"/>
    <lineage>
        <taxon>Bacteria</taxon>
        <taxon>Pseudomonadati</taxon>
        <taxon>Bacteroidota</taxon>
        <taxon>Flavobacteriia</taxon>
        <taxon>Flavobacteriales</taxon>
        <taxon>Flavobacteriaceae</taxon>
        <taxon>Aequorivita</taxon>
    </lineage>
</organism>
<gene>
    <name evidence="2" type="ORF">ESV24_05715</name>
</gene>
<dbReference type="AlphaFoldDB" id="A0A5C6YRE9"/>
<protein>
    <submittedName>
        <fullName evidence="2">Cytochrome C biogenesis protein CycH</fullName>
    </submittedName>
</protein>
<dbReference type="PANTHER" id="PTHR35810:SF1">
    <property type="entry name" value="CYTOPLASMIC PROTEIN"/>
    <property type="match status" value="1"/>
</dbReference>
<dbReference type="Proteomes" id="UP000321945">
    <property type="component" value="Unassembled WGS sequence"/>
</dbReference>
<dbReference type="Pfam" id="PF02661">
    <property type="entry name" value="Fic"/>
    <property type="match status" value="1"/>
</dbReference>
<dbReference type="PROSITE" id="PS51459">
    <property type="entry name" value="FIDO"/>
    <property type="match status" value="1"/>
</dbReference>
<feature type="domain" description="Fido" evidence="1">
    <location>
        <begin position="150"/>
        <end position="298"/>
    </location>
</feature>
<comment type="caution">
    <text evidence="2">The sequence shown here is derived from an EMBL/GenBank/DDBJ whole genome shotgun (WGS) entry which is preliminary data.</text>
</comment>
<dbReference type="PANTHER" id="PTHR35810">
    <property type="entry name" value="CYTOPLASMIC PROTEIN-RELATED"/>
    <property type="match status" value="1"/>
</dbReference>
<name>A0A5C6YRE9_9FLAO</name>
<reference evidence="2 3" key="1">
    <citation type="submission" date="2019-08" db="EMBL/GenBank/DDBJ databases">
        <title>Genome of Aequorivita lipolytica Y10-2 (type strain).</title>
        <authorList>
            <person name="Bowman J.P."/>
        </authorList>
    </citation>
    <scope>NUCLEOTIDE SEQUENCE [LARGE SCALE GENOMIC DNA]</scope>
    <source>
        <strain evidence="2 3">Y10-2</strain>
    </source>
</reference>
<dbReference type="Pfam" id="PF13310">
    <property type="entry name" value="Virulence_RhuM"/>
    <property type="match status" value="1"/>
</dbReference>
<evidence type="ECO:0000313" key="2">
    <source>
        <dbReference type="EMBL" id="TXD69930.1"/>
    </source>
</evidence>
<dbReference type="InterPro" id="IPR011204">
    <property type="entry name" value="Virulence_RhuM-like"/>
</dbReference>
<dbReference type="OrthoDB" id="9802752at2"/>
<dbReference type="RefSeq" id="WP_111814552.1">
    <property type="nucleotide sequence ID" value="NZ_CBCRZQ010000002.1"/>
</dbReference>
<dbReference type="InterPro" id="IPR003812">
    <property type="entry name" value="Fido"/>
</dbReference>
<evidence type="ECO:0000313" key="3">
    <source>
        <dbReference type="Proteomes" id="UP000321945"/>
    </source>
</evidence>
<keyword evidence="3" id="KW-1185">Reference proteome</keyword>
<dbReference type="InterPro" id="IPR053737">
    <property type="entry name" value="Type_II_TA_Toxin"/>
</dbReference>
<dbReference type="Gene3D" id="1.20.120.1870">
    <property type="entry name" value="Fic/DOC protein, Fido domain"/>
    <property type="match status" value="1"/>
</dbReference>
<dbReference type="InterPro" id="IPR036597">
    <property type="entry name" value="Fido-like_dom_sf"/>
</dbReference>